<dbReference type="InParanoid" id="K3WPE6"/>
<dbReference type="SUPFAM" id="SSF46785">
    <property type="entry name" value="Winged helix' DNA-binding domain"/>
    <property type="match status" value="1"/>
</dbReference>
<sequence>MAAGIATGFVRKLYRILDLESDAIISWDPTGRSFSIHDAEQLNERVLPRYFRGRLCAFRQQLVDHGFEQLECEDNETREVYRHDHFLQGCPGQLSLIKRVPKPKRKAPTAVALVMPSAAAVRNGMLQVPARAPSSLTVTLSAGSIGGVKRMNSGAANGGSNTSNVVEPNKRLRMEPPLTVTVTNTATKNGGAVHQNSRTTGIANTNPLFSNEPDAGVLSFARLAESGMLPCSTDLPEPISYLTKMTQAAATTSDLAQQPAGAPARGNRSLAEPPMFSDDLFRSALFYLASSTTGTTDPTEKPNGTSPAGAQDNNEIKTSVDKNGNVSVSSNLLAVLMASSTSCMPPATTSTGNNGSSTWSSNPLFSDQSTGDDDDSEDSIWNLLVASSIDRVKSAIADGQTPQQRLKLILDERERLEEQRKKFTRGAAATTTSVGTAPANTTDGANTTNTQPPAVQKKPLNPLFAAKTTTRASNPVAPPTAAPPMPSNPLFAKPASVNPLFAKSSSSTAIASAATSNPLFAKTATTTASAGATAPTTSNPLFAKASSAVAPRANSHEDDLWRLLMSSSIDSFRRVGEFEV</sequence>
<dbReference type="SMART" id="SM00415">
    <property type="entry name" value="HSF"/>
    <property type="match status" value="1"/>
</dbReference>
<proteinExistence type="inferred from homology"/>
<feature type="domain" description="HSF-type DNA-binding" evidence="6">
    <location>
        <begin position="5"/>
        <end position="100"/>
    </location>
</feature>
<feature type="compositionally biased region" description="Polar residues" evidence="5">
    <location>
        <begin position="292"/>
        <end position="313"/>
    </location>
</feature>
<keyword evidence="8" id="KW-1185">Reference proteome</keyword>
<comment type="similarity">
    <text evidence="4">Belongs to the HSF family.</text>
</comment>
<dbReference type="Proteomes" id="UP000019132">
    <property type="component" value="Unassembled WGS sequence"/>
</dbReference>
<reference evidence="7" key="3">
    <citation type="submission" date="2015-02" db="UniProtKB">
        <authorList>
            <consortium name="EnsemblProtists"/>
        </authorList>
    </citation>
    <scope>IDENTIFICATION</scope>
    <source>
        <strain evidence="7">DAOM BR144</strain>
    </source>
</reference>
<feature type="compositionally biased region" description="Low complexity" evidence="5">
    <location>
        <begin position="425"/>
        <end position="450"/>
    </location>
</feature>
<dbReference type="EMBL" id="GL376635">
    <property type="status" value="NOT_ANNOTATED_CDS"/>
    <property type="molecule type" value="Genomic_DNA"/>
</dbReference>
<feature type="region of interest" description="Disordered" evidence="5">
    <location>
        <begin position="252"/>
        <end position="274"/>
    </location>
</feature>
<dbReference type="InterPro" id="IPR036390">
    <property type="entry name" value="WH_DNA-bd_sf"/>
</dbReference>
<evidence type="ECO:0000256" key="2">
    <source>
        <dbReference type="ARBA" id="ARBA00023125"/>
    </source>
</evidence>
<feature type="compositionally biased region" description="Low complexity" evidence="5">
    <location>
        <begin position="348"/>
        <end position="369"/>
    </location>
</feature>
<comment type="subcellular location">
    <subcellularLocation>
        <location evidence="1">Nucleus</location>
    </subcellularLocation>
</comment>
<evidence type="ECO:0000313" key="8">
    <source>
        <dbReference type="Proteomes" id="UP000019132"/>
    </source>
</evidence>
<dbReference type="Gene3D" id="1.10.10.10">
    <property type="entry name" value="Winged helix-like DNA-binding domain superfamily/Winged helix DNA-binding domain"/>
    <property type="match status" value="1"/>
</dbReference>
<feature type="region of interest" description="Disordered" evidence="5">
    <location>
        <begin position="346"/>
        <end position="376"/>
    </location>
</feature>
<evidence type="ECO:0000256" key="1">
    <source>
        <dbReference type="ARBA" id="ARBA00004123"/>
    </source>
</evidence>
<evidence type="ECO:0000256" key="5">
    <source>
        <dbReference type="SAM" id="MobiDB-lite"/>
    </source>
</evidence>
<evidence type="ECO:0000256" key="3">
    <source>
        <dbReference type="ARBA" id="ARBA00023242"/>
    </source>
</evidence>
<keyword evidence="3" id="KW-0539">Nucleus</keyword>
<dbReference type="STRING" id="431595.K3WPE6"/>
<dbReference type="InterPro" id="IPR000232">
    <property type="entry name" value="HSF_DNA-bd"/>
</dbReference>
<keyword evidence="2" id="KW-0238">DNA-binding</keyword>
<feature type="region of interest" description="Disordered" evidence="5">
    <location>
        <begin position="420"/>
        <end position="457"/>
    </location>
</feature>
<dbReference type="HOGENOM" id="CLU_034807_0_0_1"/>
<evidence type="ECO:0000256" key="4">
    <source>
        <dbReference type="RuleBase" id="RU004020"/>
    </source>
</evidence>
<accession>K3WPE6</accession>
<dbReference type="GO" id="GO:0043565">
    <property type="term" value="F:sequence-specific DNA binding"/>
    <property type="evidence" value="ECO:0007669"/>
    <property type="project" value="InterPro"/>
</dbReference>
<reference evidence="8" key="1">
    <citation type="journal article" date="2010" name="Genome Biol.">
        <title>Genome sequence of the necrotrophic plant pathogen Pythium ultimum reveals original pathogenicity mechanisms and effector repertoire.</title>
        <authorList>
            <person name="Levesque C.A."/>
            <person name="Brouwer H."/>
            <person name="Cano L."/>
            <person name="Hamilton J.P."/>
            <person name="Holt C."/>
            <person name="Huitema E."/>
            <person name="Raffaele S."/>
            <person name="Robideau G.P."/>
            <person name="Thines M."/>
            <person name="Win J."/>
            <person name="Zerillo M.M."/>
            <person name="Beakes G.W."/>
            <person name="Boore J.L."/>
            <person name="Busam D."/>
            <person name="Dumas B."/>
            <person name="Ferriera S."/>
            <person name="Fuerstenberg S.I."/>
            <person name="Gachon C.M."/>
            <person name="Gaulin E."/>
            <person name="Govers F."/>
            <person name="Grenville-Briggs L."/>
            <person name="Horner N."/>
            <person name="Hostetler J."/>
            <person name="Jiang R.H."/>
            <person name="Johnson J."/>
            <person name="Krajaejun T."/>
            <person name="Lin H."/>
            <person name="Meijer H.J."/>
            <person name="Moore B."/>
            <person name="Morris P."/>
            <person name="Phuntmart V."/>
            <person name="Puiu D."/>
            <person name="Shetty J."/>
            <person name="Stajich J.E."/>
            <person name="Tripathy S."/>
            <person name="Wawra S."/>
            <person name="van West P."/>
            <person name="Whitty B.R."/>
            <person name="Coutinho P.M."/>
            <person name="Henrissat B."/>
            <person name="Martin F."/>
            <person name="Thomas P.D."/>
            <person name="Tyler B.M."/>
            <person name="De Vries R.P."/>
            <person name="Kamoun S."/>
            <person name="Yandell M."/>
            <person name="Tisserat N."/>
            <person name="Buell C.R."/>
        </authorList>
    </citation>
    <scope>NUCLEOTIDE SEQUENCE</scope>
    <source>
        <strain evidence="8">DAOM:BR144</strain>
    </source>
</reference>
<organism evidence="7 8">
    <name type="scientific">Globisporangium ultimum (strain ATCC 200006 / CBS 805.95 / DAOM BR144)</name>
    <name type="common">Pythium ultimum</name>
    <dbReference type="NCBI Taxonomy" id="431595"/>
    <lineage>
        <taxon>Eukaryota</taxon>
        <taxon>Sar</taxon>
        <taxon>Stramenopiles</taxon>
        <taxon>Oomycota</taxon>
        <taxon>Peronosporomycetes</taxon>
        <taxon>Pythiales</taxon>
        <taxon>Pythiaceae</taxon>
        <taxon>Globisporangium</taxon>
    </lineage>
</organism>
<dbReference type="GO" id="GO:0003700">
    <property type="term" value="F:DNA-binding transcription factor activity"/>
    <property type="evidence" value="ECO:0007669"/>
    <property type="project" value="InterPro"/>
</dbReference>
<dbReference type="GO" id="GO:0005634">
    <property type="term" value="C:nucleus"/>
    <property type="evidence" value="ECO:0007669"/>
    <property type="project" value="UniProtKB-SubCell"/>
</dbReference>
<dbReference type="PANTHER" id="PTHR10015:SF206">
    <property type="entry name" value="HSF-TYPE DNA-BINDING DOMAIN-CONTAINING PROTEIN"/>
    <property type="match status" value="1"/>
</dbReference>
<dbReference type="VEuPathDB" id="FungiDB:PYU1_G006824"/>
<evidence type="ECO:0000259" key="6">
    <source>
        <dbReference type="SMART" id="SM00415"/>
    </source>
</evidence>
<dbReference type="PANTHER" id="PTHR10015">
    <property type="entry name" value="HEAT SHOCK TRANSCRIPTION FACTOR"/>
    <property type="match status" value="1"/>
</dbReference>
<evidence type="ECO:0000313" key="7">
    <source>
        <dbReference type="EnsemblProtists" id="PYU1_T006838"/>
    </source>
</evidence>
<name>K3WPE6_GLOUD</name>
<feature type="region of interest" description="Disordered" evidence="5">
    <location>
        <begin position="292"/>
        <end position="323"/>
    </location>
</feature>
<dbReference type="eggNOG" id="ENOG502SZAS">
    <property type="taxonomic scope" value="Eukaryota"/>
</dbReference>
<dbReference type="EnsemblProtists" id="PYU1_T006838">
    <property type="protein sequence ID" value="PYU1_T006838"/>
    <property type="gene ID" value="PYU1_G006824"/>
</dbReference>
<protein>
    <recommendedName>
        <fullName evidence="6">HSF-type DNA-binding domain-containing protein</fullName>
    </recommendedName>
</protein>
<dbReference type="AlphaFoldDB" id="K3WPE6"/>
<dbReference type="OMA" id="ECEDNET"/>
<reference evidence="8" key="2">
    <citation type="submission" date="2010-04" db="EMBL/GenBank/DDBJ databases">
        <authorList>
            <person name="Buell R."/>
            <person name="Hamilton J."/>
            <person name="Hostetler J."/>
        </authorList>
    </citation>
    <scope>NUCLEOTIDE SEQUENCE [LARGE SCALE GENOMIC DNA]</scope>
    <source>
        <strain evidence="8">DAOM:BR144</strain>
    </source>
</reference>
<dbReference type="Pfam" id="PF00447">
    <property type="entry name" value="HSF_DNA-bind"/>
    <property type="match status" value="1"/>
</dbReference>
<dbReference type="InterPro" id="IPR036388">
    <property type="entry name" value="WH-like_DNA-bd_sf"/>
</dbReference>